<accession>A0A0D0L676</accession>
<evidence type="ECO:0000313" key="1">
    <source>
        <dbReference type="EMBL" id="KIQ06517.1"/>
    </source>
</evidence>
<evidence type="ECO:0000313" key="2">
    <source>
        <dbReference type="Proteomes" id="UP000032068"/>
    </source>
</evidence>
<reference evidence="1 2" key="1">
    <citation type="submission" date="2014-12" db="EMBL/GenBank/DDBJ databases">
        <title>16Stimator: statistical estimation of ribosomal gene copy numbers from draft genome assemblies.</title>
        <authorList>
            <person name="Perisin M.A."/>
            <person name="Vetter M."/>
            <person name="Gilbert J.A."/>
            <person name="Bergelson J."/>
        </authorList>
    </citation>
    <scope>NUCLEOTIDE SEQUENCE [LARGE SCALE GENOMIC DNA]</scope>
    <source>
        <strain evidence="1 2">MEJ086</strain>
    </source>
</reference>
<dbReference type="RefSeq" id="WP_042551762.1">
    <property type="nucleotide sequence ID" value="NZ_JXQW01000001.1"/>
</dbReference>
<dbReference type="OrthoDB" id="6900970at2"/>
<gene>
    <name evidence="1" type="ORF">RU08_00195</name>
</gene>
<dbReference type="EMBL" id="JXQW01000001">
    <property type="protein sequence ID" value="KIQ06517.1"/>
    <property type="molecule type" value="Genomic_DNA"/>
</dbReference>
<dbReference type="AlphaFoldDB" id="A0A0D0L676"/>
<proteinExistence type="predicted"/>
<name>A0A0D0L676_9PSED</name>
<dbReference type="Proteomes" id="UP000032068">
    <property type="component" value="Unassembled WGS sequence"/>
</dbReference>
<sequence length="87" mass="9531">MLDTYFVIANSSGNIIRMTRRDARPDDSATITHVQASSGLVERYQRLLDGGQDLISVEHLLQSDCGTMYGSERSGALAGRIVRSSLE</sequence>
<comment type="caution">
    <text evidence="1">The sequence shown here is derived from an EMBL/GenBank/DDBJ whole genome shotgun (WGS) entry which is preliminary data.</text>
</comment>
<organism evidence="1 2">
    <name type="scientific">Pseudomonas fulva</name>
    <dbReference type="NCBI Taxonomy" id="47880"/>
    <lineage>
        <taxon>Bacteria</taxon>
        <taxon>Pseudomonadati</taxon>
        <taxon>Pseudomonadota</taxon>
        <taxon>Gammaproteobacteria</taxon>
        <taxon>Pseudomonadales</taxon>
        <taxon>Pseudomonadaceae</taxon>
        <taxon>Pseudomonas</taxon>
    </lineage>
</organism>
<protein>
    <submittedName>
        <fullName evidence="1">Uncharacterized protein</fullName>
    </submittedName>
</protein>